<name>A0AC60QII1_IXOPE</name>
<evidence type="ECO:0000313" key="1">
    <source>
        <dbReference type="EMBL" id="KAG0433721.1"/>
    </source>
</evidence>
<organism evidence="1 2">
    <name type="scientific">Ixodes persulcatus</name>
    <name type="common">Taiga tick</name>
    <dbReference type="NCBI Taxonomy" id="34615"/>
    <lineage>
        <taxon>Eukaryota</taxon>
        <taxon>Metazoa</taxon>
        <taxon>Ecdysozoa</taxon>
        <taxon>Arthropoda</taxon>
        <taxon>Chelicerata</taxon>
        <taxon>Arachnida</taxon>
        <taxon>Acari</taxon>
        <taxon>Parasitiformes</taxon>
        <taxon>Ixodida</taxon>
        <taxon>Ixodoidea</taxon>
        <taxon>Ixodidae</taxon>
        <taxon>Ixodinae</taxon>
        <taxon>Ixodes</taxon>
    </lineage>
</organism>
<keyword evidence="2" id="KW-1185">Reference proteome</keyword>
<reference evidence="1 2" key="1">
    <citation type="journal article" date="2020" name="Cell">
        <title>Large-Scale Comparative Analyses of Tick Genomes Elucidate Their Genetic Diversity and Vector Capacities.</title>
        <authorList>
            <consortium name="Tick Genome and Microbiome Consortium (TIGMIC)"/>
            <person name="Jia N."/>
            <person name="Wang J."/>
            <person name="Shi W."/>
            <person name="Du L."/>
            <person name="Sun Y."/>
            <person name="Zhan W."/>
            <person name="Jiang J.F."/>
            <person name="Wang Q."/>
            <person name="Zhang B."/>
            <person name="Ji P."/>
            <person name="Bell-Sakyi L."/>
            <person name="Cui X.M."/>
            <person name="Yuan T.T."/>
            <person name="Jiang B.G."/>
            <person name="Yang W.F."/>
            <person name="Lam T.T."/>
            <person name="Chang Q.C."/>
            <person name="Ding S.J."/>
            <person name="Wang X.J."/>
            <person name="Zhu J.G."/>
            <person name="Ruan X.D."/>
            <person name="Zhao L."/>
            <person name="Wei J.T."/>
            <person name="Ye R.Z."/>
            <person name="Que T.C."/>
            <person name="Du C.H."/>
            <person name="Zhou Y.H."/>
            <person name="Cheng J.X."/>
            <person name="Dai P.F."/>
            <person name="Guo W.B."/>
            <person name="Han X.H."/>
            <person name="Huang E.J."/>
            <person name="Li L.F."/>
            <person name="Wei W."/>
            <person name="Gao Y.C."/>
            <person name="Liu J.Z."/>
            <person name="Shao H.Z."/>
            <person name="Wang X."/>
            <person name="Wang C.C."/>
            <person name="Yang T.C."/>
            <person name="Huo Q.B."/>
            <person name="Li W."/>
            <person name="Chen H.Y."/>
            <person name="Chen S.E."/>
            <person name="Zhou L.G."/>
            <person name="Ni X.B."/>
            <person name="Tian J.H."/>
            <person name="Sheng Y."/>
            <person name="Liu T."/>
            <person name="Pan Y.S."/>
            <person name="Xia L.Y."/>
            <person name="Li J."/>
            <person name="Zhao F."/>
            <person name="Cao W.C."/>
        </authorList>
    </citation>
    <scope>NUCLEOTIDE SEQUENCE [LARGE SCALE GENOMIC DNA]</scope>
    <source>
        <strain evidence="1">Iper-2018</strain>
    </source>
</reference>
<dbReference type="EMBL" id="JABSTQ010009034">
    <property type="protein sequence ID" value="KAG0433721.1"/>
    <property type="molecule type" value="Genomic_DNA"/>
</dbReference>
<comment type="caution">
    <text evidence="1">The sequence shown here is derived from an EMBL/GenBank/DDBJ whole genome shotgun (WGS) entry which is preliminary data.</text>
</comment>
<protein>
    <submittedName>
        <fullName evidence="1">Uncharacterized protein</fullName>
    </submittedName>
</protein>
<sequence>MKLSDTCARLHGRHPERSMSAWVLLLIFQGFPRTVEANVGDRYDEEVWLQSPKKISVPDYRLRAIRPSSASRSPLIFSCSAATHRDAPVQVTWELEFMDGTTVLSTESRNGTVGFTTVVDSLLTISPPENPHRGSVVCRIRSTSSPGMLLLKAEVVTSASKGSSRDVVEHGQLERDCSWKLCNARGSSCLFHESSNQFAHLCTCPPGREHYDRFYDICYAGRPLKKPCLFSETCSAVDAHSRCAKGSCECLQGHEVHHVGACRRWASYEQQCDNKVHCLDNGVECIDGFCMCDRGRLRFNGTCQGVDEGLGSLNVRQKAALGGSVLITMTGVILALSSLCNGPWSRRERKTWAVEEKPMGSAIRSASFPEWADANSYYMSTRYWVSEQPYYSLPQRKHHKMYFKW</sequence>
<accession>A0AC60QII1</accession>
<gene>
    <name evidence="1" type="ORF">HPB47_019623</name>
</gene>
<evidence type="ECO:0000313" key="2">
    <source>
        <dbReference type="Proteomes" id="UP000805193"/>
    </source>
</evidence>
<dbReference type="Proteomes" id="UP000805193">
    <property type="component" value="Unassembled WGS sequence"/>
</dbReference>
<proteinExistence type="predicted"/>